<accession>A0A5B0R896</accession>
<feature type="compositionally biased region" description="Basic and acidic residues" evidence="1">
    <location>
        <begin position="54"/>
        <end position="75"/>
    </location>
</feature>
<name>A0A5B0R896_PUCGR</name>
<protein>
    <submittedName>
        <fullName evidence="2">Kinase subunit of RNA polymerase II carboxy-terminal domain kinase I</fullName>
    </submittedName>
</protein>
<evidence type="ECO:0000313" key="2">
    <source>
        <dbReference type="EMBL" id="KAA1122051.1"/>
    </source>
</evidence>
<evidence type="ECO:0000313" key="3">
    <source>
        <dbReference type="Proteomes" id="UP000325313"/>
    </source>
</evidence>
<keyword evidence="2" id="KW-0418">Kinase</keyword>
<comment type="caution">
    <text evidence="2">The sequence shown here is derived from an EMBL/GenBank/DDBJ whole genome shotgun (WGS) entry which is preliminary data.</text>
</comment>
<dbReference type="AlphaFoldDB" id="A0A5B0R896"/>
<sequence length="179" mass="20208">MIAQSNRSTNRIDQAAKEVVKLATSRCSRNPTNHHQRYRPRSNHNDPETGFSRDGNERRDNRPGDQSARRYSDQHQHFSYDRWTSNGQIARDLTTVDLGTGRSVEVWLAAIRVHHSIYAPSHTHQVRARPPIKDFPRLSDFETELVFEDSVAVAIGISRGVPNPATTAQQEGGKAELAE</sequence>
<gene>
    <name evidence="2" type="primary">CTK1_3</name>
    <name evidence="2" type="ORF">PGTUg99_024193</name>
</gene>
<evidence type="ECO:0000256" key="1">
    <source>
        <dbReference type="SAM" id="MobiDB-lite"/>
    </source>
</evidence>
<dbReference type="EMBL" id="VDEP01000236">
    <property type="protein sequence ID" value="KAA1122051.1"/>
    <property type="molecule type" value="Genomic_DNA"/>
</dbReference>
<keyword evidence="2" id="KW-0808">Transferase</keyword>
<feature type="compositionally biased region" description="Basic residues" evidence="1">
    <location>
        <begin position="32"/>
        <end position="42"/>
    </location>
</feature>
<dbReference type="GO" id="GO:0016301">
    <property type="term" value="F:kinase activity"/>
    <property type="evidence" value="ECO:0007669"/>
    <property type="project" value="UniProtKB-KW"/>
</dbReference>
<dbReference type="Proteomes" id="UP000325313">
    <property type="component" value="Unassembled WGS sequence"/>
</dbReference>
<proteinExistence type="predicted"/>
<feature type="region of interest" description="Disordered" evidence="1">
    <location>
        <begin position="22"/>
        <end position="75"/>
    </location>
</feature>
<reference evidence="2 3" key="1">
    <citation type="submission" date="2019-05" db="EMBL/GenBank/DDBJ databases">
        <title>Emergence of the Ug99 lineage of the wheat stem rust pathogen through somatic hybridization.</title>
        <authorList>
            <person name="Li F."/>
            <person name="Upadhyaya N.M."/>
            <person name="Sperschneider J."/>
            <person name="Matny O."/>
            <person name="Nguyen-Phuc H."/>
            <person name="Mago R."/>
            <person name="Raley C."/>
            <person name="Miller M.E."/>
            <person name="Silverstein K.A.T."/>
            <person name="Henningsen E."/>
            <person name="Hirsch C.D."/>
            <person name="Visser B."/>
            <person name="Pretorius Z.A."/>
            <person name="Steffenson B.J."/>
            <person name="Schwessinger B."/>
            <person name="Dodds P.N."/>
            <person name="Figueroa M."/>
        </authorList>
    </citation>
    <scope>NUCLEOTIDE SEQUENCE [LARGE SCALE GENOMIC DNA]</scope>
    <source>
        <strain evidence="2 3">Ug99</strain>
    </source>
</reference>
<organism evidence="2 3">
    <name type="scientific">Puccinia graminis f. sp. tritici</name>
    <dbReference type="NCBI Taxonomy" id="56615"/>
    <lineage>
        <taxon>Eukaryota</taxon>
        <taxon>Fungi</taxon>
        <taxon>Dikarya</taxon>
        <taxon>Basidiomycota</taxon>
        <taxon>Pucciniomycotina</taxon>
        <taxon>Pucciniomycetes</taxon>
        <taxon>Pucciniales</taxon>
        <taxon>Pucciniaceae</taxon>
        <taxon>Puccinia</taxon>
    </lineage>
</organism>